<sequence>MVSLSSSHSQHRLPLSVQHPHSFSLSLSPPIVHRLPISPTQPFLYISALLSALSGSPCLSPSSPRHHCSSLHSLKYALSLSDLCSGAGHMEELVSQSFDRKKMAGAFTGERVRTLCCF</sequence>
<evidence type="ECO:0000313" key="1">
    <source>
        <dbReference type="EMBL" id="KAJ6399230.1"/>
    </source>
</evidence>
<reference evidence="1" key="2">
    <citation type="journal article" date="2023" name="Int. J. Mol. Sci.">
        <title>De Novo Assembly and Annotation of 11 Diverse Shrub Willow (Salix) Genomes Reveals Novel Gene Organization in Sex-Linked Regions.</title>
        <authorList>
            <person name="Hyden B."/>
            <person name="Feng K."/>
            <person name="Yates T.B."/>
            <person name="Jawdy S."/>
            <person name="Cereghino C."/>
            <person name="Smart L.B."/>
            <person name="Muchero W."/>
        </authorList>
    </citation>
    <scope>NUCLEOTIDE SEQUENCE</scope>
    <source>
        <tissue evidence="1">Shoot tip</tissue>
    </source>
</reference>
<keyword evidence="2" id="KW-1185">Reference proteome</keyword>
<organism evidence="1 2">
    <name type="scientific">Salix suchowensis</name>
    <dbReference type="NCBI Taxonomy" id="1278906"/>
    <lineage>
        <taxon>Eukaryota</taxon>
        <taxon>Viridiplantae</taxon>
        <taxon>Streptophyta</taxon>
        <taxon>Embryophyta</taxon>
        <taxon>Tracheophyta</taxon>
        <taxon>Spermatophyta</taxon>
        <taxon>Magnoliopsida</taxon>
        <taxon>eudicotyledons</taxon>
        <taxon>Gunneridae</taxon>
        <taxon>Pentapetalae</taxon>
        <taxon>rosids</taxon>
        <taxon>fabids</taxon>
        <taxon>Malpighiales</taxon>
        <taxon>Salicaceae</taxon>
        <taxon>Saliceae</taxon>
        <taxon>Salix</taxon>
    </lineage>
</organism>
<proteinExistence type="predicted"/>
<gene>
    <name evidence="1" type="ORF">OIU77_019892</name>
</gene>
<evidence type="ECO:0000313" key="2">
    <source>
        <dbReference type="Proteomes" id="UP001141253"/>
    </source>
</evidence>
<dbReference type="EMBL" id="JAPFFI010000003">
    <property type="protein sequence ID" value="KAJ6399230.1"/>
    <property type="molecule type" value="Genomic_DNA"/>
</dbReference>
<dbReference type="Proteomes" id="UP001141253">
    <property type="component" value="Chromosome 5"/>
</dbReference>
<comment type="caution">
    <text evidence="1">The sequence shown here is derived from an EMBL/GenBank/DDBJ whole genome shotgun (WGS) entry which is preliminary data.</text>
</comment>
<protein>
    <submittedName>
        <fullName evidence="1">Uncharacterized protein</fullName>
    </submittedName>
</protein>
<accession>A0ABQ9CHR0</accession>
<name>A0ABQ9CHR0_9ROSI</name>
<reference evidence="1" key="1">
    <citation type="submission" date="2022-10" db="EMBL/GenBank/DDBJ databases">
        <authorList>
            <person name="Hyden B.L."/>
            <person name="Feng K."/>
            <person name="Yates T."/>
            <person name="Jawdy S."/>
            <person name="Smart L.B."/>
            <person name="Muchero W."/>
        </authorList>
    </citation>
    <scope>NUCLEOTIDE SEQUENCE</scope>
    <source>
        <tissue evidence="1">Shoot tip</tissue>
    </source>
</reference>